<dbReference type="GO" id="GO:0005829">
    <property type="term" value="C:cytosol"/>
    <property type="evidence" value="ECO:0007669"/>
    <property type="project" value="TreeGrafter"/>
</dbReference>
<dbReference type="Proteomes" id="UP000198282">
    <property type="component" value="Unassembled WGS sequence"/>
</dbReference>
<proteinExistence type="predicted"/>
<dbReference type="RefSeq" id="WP_089206754.1">
    <property type="nucleotide sequence ID" value="NZ_FZOD01000006.1"/>
</dbReference>
<dbReference type="CDD" id="cd03443">
    <property type="entry name" value="PaaI_thioesterase"/>
    <property type="match status" value="1"/>
</dbReference>
<dbReference type="AlphaFoldDB" id="A0A239D444"/>
<accession>A0A239D444</accession>
<dbReference type="InterPro" id="IPR029069">
    <property type="entry name" value="HotDog_dom_sf"/>
</dbReference>
<evidence type="ECO:0000256" key="1">
    <source>
        <dbReference type="ARBA" id="ARBA00022801"/>
    </source>
</evidence>
<feature type="domain" description="Thioesterase" evidence="2">
    <location>
        <begin position="90"/>
        <end position="164"/>
    </location>
</feature>
<protein>
    <submittedName>
        <fullName evidence="3">Uncharacterized domain 1-containing protein</fullName>
    </submittedName>
</protein>
<dbReference type="Pfam" id="PF03061">
    <property type="entry name" value="4HBT"/>
    <property type="match status" value="1"/>
</dbReference>
<name>A0A239D444_9ACTN</name>
<dbReference type="PANTHER" id="PTHR43240">
    <property type="entry name" value="1,4-DIHYDROXY-2-NAPHTHOYL-COA THIOESTERASE 1"/>
    <property type="match status" value="1"/>
</dbReference>
<reference evidence="3 4" key="1">
    <citation type="submission" date="2017-06" db="EMBL/GenBank/DDBJ databases">
        <authorList>
            <person name="Kim H.J."/>
            <person name="Triplett B.A."/>
        </authorList>
    </citation>
    <scope>NUCLEOTIDE SEQUENCE [LARGE SCALE GENOMIC DNA]</scope>
    <source>
        <strain evidence="3 4">CGMCC 4.2132</strain>
    </source>
</reference>
<keyword evidence="4" id="KW-1185">Reference proteome</keyword>
<dbReference type="OrthoDB" id="9813282at2"/>
<sequence>MDRTGTEQINHVNGESERRVRTVSWEDHSAFATAAVEMNGLEFLQAMVRGDVPLAPMMELIGMRLASAGEGEAVFRLTPGEFHYNPMWSVHGGVYATLLDSAAACAVHTTLPAGSRFSTLDLSVRFIRPIRISTGTVTSTGTVIHAGRNIALAEARLEDTAGTLLATATANCFIVRP</sequence>
<dbReference type="PANTHER" id="PTHR43240:SF1">
    <property type="entry name" value="BLR5584 PROTEIN"/>
    <property type="match status" value="1"/>
</dbReference>
<evidence type="ECO:0000313" key="4">
    <source>
        <dbReference type="Proteomes" id="UP000198282"/>
    </source>
</evidence>
<dbReference type="Gene3D" id="3.10.129.10">
    <property type="entry name" value="Hotdog Thioesterase"/>
    <property type="match status" value="1"/>
</dbReference>
<gene>
    <name evidence="3" type="ORF">SAMN05216276_1006250</name>
</gene>
<dbReference type="EMBL" id="FZOD01000006">
    <property type="protein sequence ID" value="SNS27175.1"/>
    <property type="molecule type" value="Genomic_DNA"/>
</dbReference>
<organism evidence="3 4">
    <name type="scientific">Streptosporangium subroseum</name>
    <dbReference type="NCBI Taxonomy" id="106412"/>
    <lineage>
        <taxon>Bacteria</taxon>
        <taxon>Bacillati</taxon>
        <taxon>Actinomycetota</taxon>
        <taxon>Actinomycetes</taxon>
        <taxon>Streptosporangiales</taxon>
        <taxon>Streptosporangiaceae</taxon>
        <taxon>Streptosporangium</taxon>
    </lineage>
</organism>
<keyword evidence="1" id="KW-0378">Hydrolase</keyword>
<dbReference type="InterPro" id="IPR003736">
    <property type="entry name" value="PAAI_dom"/>
</dbReference>
<dbReference type="NCBIfam" id="TIGR00369">
    <property type="entry name" value="unchar_dom_1"/>
    <property type="match status" value="1"/>
</dbReference>
<dbReference type="SUPFAM" id="SSF54637">
    <property type="entry name" value="Thioesterase/thiol ester dehydrase-isomerase"/>
    <property type="match status" value="1"/>
</dbReference>
<dbReference type="InterPro" id="IPR006683">
    <property type="entry name" value="Thioestr_dom"/>
</dbReference>
<evidence type="ECO:0000259" key="2">
    <source>
        <dbReference type="Pfam" id="PF03061"/>
    </source>
</evidence>
<dbReference type="GO" id="GO:0061522">
    <property type="term" value="F:1,4-dihydroxy-2-naphthoyl-CoA thioesterase activity"/>
    <property type="evidence" value="ECO:0007669"/>
    <property type="project" value="TreeGrafter"/>
</dbReference>
<evidence type="ECO:0000313" key="3">
    <source>
        <dbReference type="EMBL" id="SNS27175.1"/>
    </source>
</evidence>